<accession>A0ACC0VZC8</accession>
<dbReference type="Proteomes" id="UP001163321">
    <property type="component" value="Chromosome 5"/>
</dbReference>
<organism evidence="1 2">
    <name type="scientific">Peronosclerospora sorghi</name>
    <dbReference type="NCBI Taxonomy" id="230839"/>
    <lineage>
        <taxon>Eukaryota</taxon>
        <taxon>Sar</taxon>
        <taxon>Stramenopiles</taxon>
        <taxon>Oomycota</taxon>
        <taxon>Peronosporomycetes</taxon>
        <taxon>Peronosporales</taxon>
        <taxon>Peronosporaceae</taxon>
        <taxon>Peronosclerospora</taxon>
    </lineage>
</organism>
<dbReference type="EMBL" id="CM047584">
    <property type="protein sequence ID" value="KAI9911730.1"/>
    <property type="molecule type" value="Genomic_DNA"/>
</dbReference>
<keyword evidence="2" id="KW-1185">Reference proteome</keyword>
<comment type="caution">
    <text evidence="1">The sequence shown here is derived from an EMBL/GenBank/DDBJ whole genome shotgun (WGS) entry which is preliminary data.</text>
</comment>
<name>A0ACC0VZC8_9STRA</name>
<protein>
    <submittedName>
        <fullName evidence="1">Uncharacterized protein</fullName>
    </submittedName>
</protein>
<gene>
    <name evidence="1" type="ORF">PsorP6_009170</name>
</gene>
<proteinExistence type="predicted"/>
<evidence type="ECO:0000313" key="2">
    <source>
        <dbReference type="Proteomes" id="UP001163321"/>
    </source>
</evidence>
<reference evidence="1 2" key="1">
    <citation type="journal article" date="2022" name="bioRxiv">
        <title>The genome of the oomycete Peronosclerospora sorghi, a cosmopolitan pathogen of maize and sorghum, is inflated with dispersed pseudogenes.</title>
        <authorList>
            <person name="Fletcher K."/>
            <person name="Martin F."/>
            <person name="Isakeit T."/>
            <person name="Cavanaugh K."/>
            <person name="Magill C."/>
            <person name="Michelmore R."/>
        </authorList>
    </citation>
    <scope>NUCLEOTIDE SEQUENCE [LARGE SCALE GENOMIC DNA]</scope>
    <source>
        <strain evidence="1">P6</strain>
    </source>
</reference>
<sequence length="135" mass="15260">MLDFASTKCVLDHKNPSAQNMKHIATFRGLNAEARSQIAGYIHDPAMRKRVIAQAIREQFPELILTSGDVKNARARAKQTALGWYTPTKSMFRDLDEREGIAYSVKWLGGDPNSKKMEGLYVTNMFGNRMLKNNP</sequence>
<evidence type="ECO:0000313" key="1">
    <source>
        <dbReference type="EMBL" id="KAI9911730.1"/>
    </source>
</evidence>